<dbReference type="SUPFAM" id="SSF158694">
    <property type="entry name" value="UraD-Like"/>
    <property type="match status" value="1"/>
</dbReference>
<proteinExistence type="predicted"/>
<name>A0A4R9A7X2_9MICO</name>
<reference evidence="8 9" key="1">
    <citation type="submission" date="2019-03" db="EMBL/GenBank/DDBJ databases">
        <title>Genomics of glacier-inhabiting Cryobacterium strains.</title>
        <authorList>
            <person name="Liu Q."/>
            <person name="Xin Y.-H."/>
        </authorList>
    </citation>
    <scope>NUCLEOTIDE SEQUENCE [LARGE SCALE GENOMIC DNA]</scope>
    <source>
        <strain evidence="8 9">Hh14</strain>
    </source>
</reference>
<keyword evidence="6 8" id="KW-0456">Lyase</keyword>
<protein>
    <recommendedName>
        <fullName evidence="3">2-oxo-4-hydroxy-4-carboxy-5-ureidoimidazoline decarboxylase</fullName>
        <ecNumber evidence="3">4.1.1.97</ecNumber>
    </recommendedName>
</protein>
<keyword evidence="5" id="KW-0210">Decarboxylase</keyword>
<dbReference type="PANTHER" id="PTHR43466">
    <property type="entry name" value="2-OXO-4-HYDROXY-4-CARBOXY-5-UREIDOIMIDAZOLINE DECARBOXYLASE-RELATED"/>
    <property type="match status" value="1"/>
</dbReference>
<dbReference type="InterPro" id="IPR018020">
    <property type="entry name" value="OHCU_decarboxylase"/>
</dbReference>
<dbReference type="OrthoDB" id="5243781at2"/>
<dbReference type="Proteomes" id="UP000297447">
    <property type="component" value="Unassembled WGS sequence"/>
</dbReference>
<comment type="catalytic activity">
    <reaction evidence="1">
        <text>5-hydroxy-2-oxo-4-ureido-2,5-dihydro-1H-imidazole-5-carboxylate + H(+) = (S)-allantoin + CO2</text>
        <dbReference type="Rhea" id="RHEA:26301"/>
        <dbReference type="ChEBI" id="CHEBI:15378"/>
        <dbReference type="ChEBI" id="CHEBI:15678"/>
        <dbReference type="ChEBI" id="CHEBI:16526"/>
        <dbReference type="ChEBI" id="CHEBI:58639"/>
        <dbReference type="EC" id="4.1.1.97"/>
    </reaction>
</comment>
<evidence type="ECO:0000256" key="4">
    <source>
        <dbReference type="ARBA" id="ARBA00022631"/>
    </source>
</evidence>
<dbReference type="Gene3D" id="1.10.3330.10">
    <property type="entry name" value="Oxo-4-hydroxy-4-carboxy-5-ureidoimidazoline decarboxylase"/>
    <property type="match status" value="1"/>
</dbReference>
<dbReference type="Pfam" id="PF09349">
    <property type="entry name" value="OHCU_decarbox"/>
    <property type="match status" value="1"/>
</dbReference>
<dbReference type="GO" id="GO:0006144">
    <property type="term" value="P:purine nucleobase metabolic process"/>
    <property type="evidence" value="ECO:0007669"/>
    <property type="project" value="UniProtKB-KW"/>
</dbReference>
<keyword evidence="4" id="KW-0659">Purine metabolism</keyword>
<comment type="pathway">
    <text evidence="2">Purine metabolism; urate degradation; (S)-allantoin from urate: step 3/3.</text>
</comment>
<dbReference type="InterPro" id="IPR017595">
    <property type="entry name" value="OHCU_decarboxylase-2"/>
</dbReference>
<keyword evidence="9" id="KW-1185">Reference proteome</keyword>
<dbReference type="EMBL" id="SOHE01000018">
    <property type="protein sequence ID" value="TFD53922.1"/>
    <property type="molecule type" value="Genomic_DNA"/>
</dbReference>
<evidence type="ECO:0000313" key="9">
    <source>
        <dbReference type="Proteomes" id="UP000297447"/>
    </source>
</evidence>
<evidence type="ECO:0000256" key="2">
    <source>
        <dbReference type="ARBA" id="ARBA00004754"/>
    </source>
</evidence>
<feature type="domain" description="Oxo-4-hydroxy-4-carboxy-5-ureidoimidazoline decarboxylase" evidence="7">
    <location>
        <begin position="8"/>
        <end position="160"/>
    </location>
</feature>
<dbReference type="NCBIfam" id="NF010372">
    <property type="entry name" value="PRK13798.1"/>
    <property type="match status" value="1"/>
</dbReference>
<dbReference type="GO" id="GO:0019628">
    <property type="term" value="P:urate catabolic process"/>
    <property type="evidence" value="ECO:0007669"/>
    <property type="project" value="TreeGrafter"/>
</dbReference>
<evidence type="ECO:0000256" key="6">
    <source>
        <dbReference type="ARBA" id="ARBA00023239"/>
    </source>
</evidence>
<dbReference type="GO" id="GO:0051997">
    <property type="term" value="F:2-oxo-4-hydroxy-4-carboxy-5-ureidoimidazoline decarboxylase activity"/>
    <property type="evidence" value="ECO:0007669"/>
    <property type="project" value="UniProtKB-EC"/>
</dbReference>
<evidence type="ECO:0000313" key="8">
    <source>
        <dbReference type="EMBL" id="TFD53922.1"/>
    </source>
</evidence>
<dbReference type="AlphaFoldDB" id="A0A4R9A7X2"/>
<evidence type="ECO:0000259" key="7">
    <source>
        <dbReference type="Pfam" id="PF09349"/>
    </source>
</evidence>
<evidence type="ECO:0000256" key="3">
    <source>
        <dbReference type="ARBA" id="ARBA00012257"/>
    </source>
</evidence>
<evidence type="ECO:0000256" key="1">
    <source>
        <dbReference type="ARBA" id="ARBA00001163"/>
    </source>
</evidence>
<comment type="caution">
    <text evidence="8">The sequence shown here is derived from an EMBL/GenBank/DDBJ whole genome shotgun (WGS) entry which is preliminary data.</text>
</comment>
<dbReference type="PANTHER" id="PTHR43466:SF1">
    <property type="entry name" value="2-OXO-4-HYDROXY-4-CARBOXY-5-UREIDOIMIDAZOLINE DECARBOXYLASE-RELATED"/>
    <property type="match status" value="1"/>
</dbReference>
<gene>
    <name evidence="8" type="primary">uraD</name>
    <name evidence="8" type="ORF">E3T55_04300</name>
</gene>
<accession>A0A4R9A7X2</accession>
<dbReference type="InterPro" id="IPR036778">
    <property type="entry name" value="OHCU_decarboxylase_sf"/>
</dbReference>
<organism evidence="8 9">
    <name type="scientific">Cryobacterium frigoriphilum</name>
    <dbReference type="NCBI Taxonomy" id="1259150"/>
    <lineage>
        <taxon>Bacteria</taxon>
        <taxon>Bacillati</taxon>
        <taxon>Actinomycetota</taxon>
        <taxon>Actinomycetes</taxon>
        <taxon>Micrococcales</taxon>
        <taxon>Microbacteriaceae</taxon>
        <taxon>Cryobacterium</taxon>
    </lineage>
</organism>
<evidence type="ECO:0000256" key="5">
    <source>
        <dbReference type="ARBA" id="ARBA00022793"/>
    </source>
</evidence>
<dbReference type="EC" id="4.1.1.97" evidence="3"/>
<sequence length="167" mass="18070">MSPSLLTLSPNQLREPLHACLAVPRWIDAVAAHAPYASTADLLDVARDAALSLSRSEVDEALSEHPRIGEVPVTAPEQARRFSAAEQDSADAGDETLALAVADGNRAYEARFGRVFLIRAAGRTRAQILAELLRRLQLPDDEEAEIVGQELRDIALLRLEALAGRAD</sequence>
<dbReference type="RefSeq" id="WP_134518346.1">
    <property type="nucleotide sequence ID" value="NZ_SOHE01000018.1"/>
</dbReference>
<dbReference type="NCBIfam" id="TIGR03180">
    <property type="entry name" value="UraD_2"/>
    <property type="match status" value="1"/>
</dbReference>